<dbReference type="SUPFAM" id="SSF53335">
    <property type="entry name" value="S-adenosyl-L-methionine-dependent methyltransferases"/>
    <property type="match status" value="1"/>
</dbReference>
<keyword evidence="5" id="KW-1185">Reference proteome</keyword>
<dbReference type="OrthoDB" id="3469983at2"/>
<organism evidence="4 5">
    <name type="scientific">Amycolatopsis echigonensis</name>
    <dbReference type="NCBI Taxonomy" id="2576905"/>
    <lineage>
        <taxon>Bacteria</taxon>
        <taxon>Bacillati</taxon>
        <taxon>Actinomycetota</taxon>
        <taxon>Actinomycetes</taxon>
        <taxon>Pseudonocardiales</taxon>
        <taxon>Pseudonocardiaceae</taxon>
        <taxon>Amycolatopsis</taxon>
    </lineage>
</organism>
<gene>
    <name evidence="4" type="ORF">ATK30_7843</name>
</gene>
<dbReference type="Proteomes" id="UP000233750">
    <property type="component" value="Unassembled WGS sequence"/>
</dbReference>
<dbReference type="InterPro" id="IPR029063">
    <property type="entry name" value="SAM-dependent_MTases_sf"/>
</dbReference>
<dbReference type="Pfam" id="PF08241">
    <property type="entry name" value="Methyltransf_11"/>
    <property type="match status" value="1"/>
</dbReference>
<dbReference type="GO" id="GO:0032259">
    <property type="term" value="P:methylation"/>
    <property type="evidence" value="ECO:0007669"/>
    <property type="project" value="UniProtKB-KW"/>
</dbReference>
<dbReference type="AlphaFoldDB" id="A0A2N3WSL8"/>
<evidence type="ECO:0000256" key="1">
    <source>
        <dbReference type="ARBA" id="ARBA00022679"/>
    </source>
</evidence>
<name>A0A2N3WSL8_9PSEU</name>
<dbReference type="CDD" id="cd02440">
    <property type="entry name" value="AdoMet_MTases"/>
    <property type="match status" value="1"/>
</dbReference>
<keyword evidence="1" id="KW-0808">Transferase</keyword>
<feature type="compositionally biased region" description="Low complexity" evidence="2">
    <location>
        <begin position="278"/>
        <end position="297"/>
    </location>
</feature>
<dbReference type="GO" id="GO:0008757">
    <property type="term" value="F:S-adenosylmethionine-dependent methyltransferase activity"/>
    <property type="evidence" value="ECO:0007669"/>
    <property type="project" value="InterPro"/>
</dbReference>
<evidence type="ECO:0000313" key="4">
    <source>
        <dbReference type="EMBL" id="PKV96879.1"/>
    </source>
</evidence>
<evidence type="ECO:0000313" key="5">
    <source>
        <dbReference type="Proteomes" id="UP000233750"/>
    </source>
</evidence>
<dbReference type="EMBL" id="PJMY01000003">
    <property type="protein sequence ID" value="PKV96879.1"/>
    <property type="molecule type" value="Genomic_DNA"/>
</dbReference>
<keyword evidence="4" id="KW-0489">Methyltransferase</keyword>
<dbReference type="PANTHER" id="PTHR43861">
    <property type="entry name" value="TRANS-ACONITATE 2-METHYLTRANSFERASE-RELATED"/>
    <property type="match status" value="1"/>
</dbReference>
<feature type="region of interest" description="Disordered" evidence="2">
    <location>
        <begin position="261"/>
        <end position="297"/>
    </location>
</feature>
<dbReference type="Gene3D" id="3.40.50.150">
    <property type="entry name" value="Vaccinia Virus protein VP39"/>
    <property type="match status" value="1"/>
</dbReference>
<protein>
    <submittedName>
        <fullName evidence="4">Methyltransferase family protein</fullName>
    </submittedName>
</protein>
<comment type="caution">
    <text evidence="4">The sequence shown here is derived from an EMBL/GenBank/DDBJ whole genome shotgun (WGS) entry which is preliminary data.</text>
</comment>
<dbReference type="InterPro" id="IPR013216">
    <property type="entry name" value="Methyltransf_11"/>
</dbReference>
<evidence type="ECO:0000259" key="3">
    <source>
        <dbReference type="Pfam" id="PF08241"/>
    </source>
</evidence>
<sequence length="297" mass="31543">MADEYPFDNASAPASDRMSALEASYDATTVRHLGQLGVGAGWSCWEVGAGGGSIARWLAGRAGHVLATDLDTRLLADLPANASAVRHDVRAEAVPDRKFDLIHARLVLIHFPERDELVAKLAGALAPGGWLVLEEIEPRGQTVLATPDEKSAEVFASVQGRILDLLERAGSDVEWAGRLPSVLAGAGLREVGSARVTTRWPGGGPEIRLLAANSVELAEKLAADGVRPEELEQFRRVLADPRFTVSSYPLVSAWGRRERRREMATPARQSAPPTSPYAVGVSASSSHDSSTATAGTA</sequence>
<proteinExistence type="predicted"/>
<feature type="domain" description="Methyltransferase type 11" evidence="3">
    <location>
        <begin position="46"/>
        <end position="133"/>
    </location>
</feature>
<dbReference type="PANTHER" id="PTHR43861:SF3">
    <property type="entry name" value="PUTATIVE (AFU_ORTHOLOGUE AFUA_2G14390)-RELATED"/>
    <property type="match status" value="1"/>
</dbReference>
<reference evidence="4 5" key="1">
    <citation type="submission" date="2017-12" db="EMBL/GenBank/DDBJ databases">
        <title>Sequencing the genomes of 1000 Actinobacteria strains.</title>
        <authorList>
            <person name="Klenk H.-P."/>
        </authorList>
    </citation>
    <scope>NUCLEOTIDE SEQUENCE [LARGE SCALE GENOMIC DNA]</scope>
    <source>
        <strain evidence="4 5">DSM 45165</strain>
    </source>
</reference>
<evidence type="ECO:0000256" key="2">
    <source>
        <dbReference type="SAM" id="MobiDB-lite"/>
    </source>
</evidence>
<accession>A0A2N3WSL8</accession>